<keyword evidence="1" id="KW-0378">Hydrolase</keyword>
<dbReference type="GO" id="GO:0030288">
    <property type="term" value="C:outer membrane-bounded periplasmic space"/>
    <property type="evidence" value="ECO:0007669"/>
    <property type="project" value="TreeGrafter"/>
</dbReference>
<dbReference type="SUPFAM" id="SSF53187">
    <property type="entry name" value="Zn-dependent exopeptidases"/>
    <property type="match status" value="1"/>
</dbReference>
<dbReference type="GO" id="GO:0008745">
    <property type="term" value="F:N-acetylmuramoyl-L-alanine amidase activity"/>
    <property type="evidence" value="ECO:0007669"/>
    <property type="project" value="InterPro"/>
</dbReference>
<evidence type="ECO:0000313" key="5">
    <source>
        <dbReference type="Proteomes" id="UP000476055"/>
    </source>
</evidence>
<dbReference type="PANTHER" id="PTHR30404:SF0">
    <property type="entry name" value="N-ACETYLMURAMOYL-L-ALANINE AMIDASE AMIC"/>
    <property type="match status" value="1"/>
</dbReference>
<organism evidence="4 5">
    <name type="scientific">Waltera intestinalis</name>
    <dbReference type="NCBI Taxonomy" id="2606635"/>
    <lineage>
        <taxon>Bacteria</taxon>
        <taxon>Bacillati</taxon>
        <taxon>Bacillota</taxon>
        <taxon>Clostridia</taxon>
        <taxon>Lachnospirales</taxon>
        <taxon>Lachnospiraceae</taxon>
        <taxon>Waltera</taxon>
    </lineage>
</organism>
<evidence type="ECO:0000256" key="2">
    <source>
        <dbReference type="SAM" id="SignalP"/>
    </source>
</evidence>
<feature type="domain" description="MurNAc-LAA" evidence="3">
    <location>
        <begin position="123"/>
        <end position="235"/>
    </location>
</feature>
<evidence type="ECO:0000256" key="1">
    <source>
        <dbReference type="ARBA" id="ARBA00022801"/>
    </source>
</evidence>
<dbReference type="CDD" id="cd02696">
    <property type="entry name" value="MurNAc-LAA"/>
    <property type="match status" value="1"/>
</dbReference>
<proteinExistence type="predicted"/>
<evidence type="ECO:0000259" key="3">
    <source>
        <dbReference type="SMART" id="SM00646"/>
    </source>
</evidence>
<accession>A0A6L5YGT3</accession>
<dbReference type="Pfam" id="PF01520">
    <property type="entry name" value="Amidase_3"/>
    <property type="match status" value="1"/>
</dbReference>
<reference evidence="4 5" key="1">
    <citation type="submission" date="2019-08" db="EMBL/GenBank/DDBJ databases">
        <title>In-depth cultivation of the pig gut microbiome towards novel bacterial diversity and tailored functional studies.</title>
        <authorList>
            <person name="Wylensek D."/>
            <person name="Hitch T.C.A."/>
            <person name="Clavel T."/>
        </authorList>
    </citation>
    <scope>NUCLEOTIDE SEQUENCE [LARGE SCALE GENOMIC DNA]</scope>
    <source>
        <strain evidence="4 5">WCA3-601-WT-6H</strain>
    </source>
</reference>
<sequence>MEQKALKLIMAGLLILSMALTGRKAAEYVGAMHAVNALRETGMGADDSGRLCVVVDAGHGGDDPGKIGINGAPEKDINLQIAQKLKKYLEAEDVEVVLTRETEDGLYDAHASNKKVQDMKRRIEIIEKTDPVLTVSIHQNSYPEEYVHGAQVFYYTGSMGGETLASGIQDQLVRGLDPENHRKVKANDSYYLLKKTKGTIVIVECGFLSNQAEAEKLCDEEYQDRIAWLIHKGILRYLKQYLSILSYL</sequence>
<dbReference type="Gene3D" id="3.40.630.40">
    <property type="entry name" value="Zn-dependent exopeptidases"/>
    <property type="match status" value="1"/>
</dbReference>
<feature type="signal peptide" evidence="2">
    <location>
        <begin position="1"/>
        <end position="25"/>
    </location>
</feature>
<dbReference type="InterPro" id="IPR050695">
    <property type="entry name" value="N-acetylmuramoyl_amidase_3"/>
</dbReference>
<feature type="chain" id="PRO_5026906754" evidence="2">
    <location>
        <begin position="26"/>
        <end position="248"/>
    </location>
</feature>
<dbReference type="RefSeq" id="WP_154495417.1">
    <property type="nucleotide sequence ID" value="NZ_VUMU01000003.1"/>
</dbReference>
<evidence type="ECO:0000313" key="4">
    <source>
        <dbReference type="EMBL" id="MST57429.1"/>
    </source>
</evidence>
<dbReference type="SMART" id="SM00646">
    <property type="entry name" value="Ami_3"/>
    <property type="match status" value="1"/>
</dbReference>
<keyword evidence="2" id="KW-0732">Signal</keyword>
<dbReference type="PANTHER" id="PTHR30404">
    <property type="entry name" value="N-ACETYLMURAMOYL-L-ALANINE AMIDASE"/>
    <property type="match status" value="1"/>
</dbReference>
<comment type="caution">
    <text evidence="4">The sequence shown here is derived from an EMBL/GenBank/DDBJ whole genome shotgun (WGS) entry which is preliminary data.</text>
</comment>
<dbReference type="AlphaFoldDB" id="A0A6L5YGT3"/>
<protein>
    <submittedName>
        <fullName evidence="4">N-acetylmuramoyl-L-alanine amidase</fullName>
    </submittedName>
</protein>
<gene>
    <name evidence="4" type="ORF">FYJ59_04095</name>
</gene>
<keyword evidence="5" id="KW-1185">Reference proteome</keyword>
<dbReference type="EMBL" id="VUMU01000003">
    <property type="protein sequence ID" value="MST57429.1"/>
    <property type="molecule type" value="Genomic_DNA"/>
</dbReference>
<name>A0A6L5YGT3_9FIRM</name>
<dbReference type="GO" id="GO:0009253">
    <property type="term" value="P:peptidoglycan catabolic process"/>
    <property type="evidence" value="ECO:0007669"/>
    <property type="project" value="InterPro"/>
</dbReference>
<dbReference type="InterPro" id="IPR002508">
    <property type="entry name" value="MurNAc-LAA_cat"/>
</dbReference>
<dbReference type="Proteomes" id="UP000476055">
    <property type="component" value="Unassembled WGS sequence"/>
</dbReference>